<dbReference type="PROSITE" id="PS50106">
    <property type="entry name" value="PDZ"/>
    <property type="match status" value="2"/>
</dbReference>
<accession>A0A7W5H455</accession>
<dbReference type="InterPro" id="IPR009003">
    <property type="entry name" value="Peptidase_S1_PA"/>
</dbReference>
<sequence>MRFYYQNIDTCLPVSATRALQFTQARIPSGVRNAWVWGIAVVVIAAMGVANAPLSSAEDLQSVAATSYRNAATDHGSLSGSRRSLRETPTVTAIRRAAPSVVNLHGQKTIRQTAASMAGSSNDVARQVNGMGTGVVIDPRGYVVTNYHVVEDVYEINVTLHDGSTTTADLIASDPSNDLALVKLRGAGPFQTIPRGHSNDLMVGEPVIAIGNAFGYVHTSTVGIVSALHRDIPVNETQSYRDLIQTSAGINPGNSGGPLLNIDGEIIGVNVAVRVGAQQIAFAIPIDQVLDTVTEMIVRHNDRRFVIGLQGKSVQEGGFQVVDLIDGGSAQRGGLKAGDRIIKVDNDKINTPLQYALSVLDASPGENLRVEFQRGNETYETFVATVPSSTGSADPVASLAWQVIGVAVRPAGDSFTRRMNSQMQTNYRGGLVITDVRPGSAADEQSIRVGDVLLGIHSWQTSSLADLAEILQHPEIRQGPNAKFYIVRRDQTLYGHMKLAVQPSTTRR</sequence>
<feature type="domain" description="PDZ" evidence="5">
    <location>
        <begin position="295"/>
        <end position="366"/>
    </location>
</feature>
<dbReference type="Pfam" id="PF17820">
    <property type="entry name" value="PDZ_6"/>
    <property type="match status" value="1"/>
</dbReference>
<dbReference type="GO" id="GO:0006508">
    <property type="term" value="P:proteolysis"/>
    <property type="evidence" value="ECO:0007669"/>
    <property type="project" value="UniProtKB-KW"/>
</dbReference>
<dbReference type="PANTHER" id="PTHR43343:SF3">
    <property type="entry name" value="PROTEASE DO-LIKE 8, CHLOROPLASTIC"/>
    <property type="match status" value="1"/>
</dbReference>
<dbReference type="EC" id="3.4.21.107" evidence="6"/>
<evidence type="ECO:0000256" key="4">
    <source>
        <dbReference type="SAM" id="Phobius"/>
    </source>
</evidence>
<keyword evidence="4" id="KW-0472">Membrane</keyword>
<reference evidence="6 7" key="1">
    <citation type="submission" date="2020-08" db="EMBL/GenBank/DDBJ databases">
        <title>Genomic Encyclopedia of Type Strains, Phase III (KMG-III): the genomes of soil and plant-associated and newly described type strains.</title>
        <authorList>
            <person name="Whitman W."/>
        </authorList>
    </citation>
    <scope>NUCLEOTIDE SEQUENCE [LARGE SCALE GENOMIC DNA]</scope>
    <source>
        <strain evidence="6 7">CECT 8075</strain>
    </source>
</reference>
<dbReference type="AlphaFoldDB" id="A0A7W5H455"/>
<keyword evidence="4" id="KW-1133">Transmembrane helix</keyword>
<dbReference type="SUPFAM" id="SSF50494">
    <property type="entry name" value="Trypsin-like serine proteases"/>
    <property type="match status" value="1"/>
</dbReference>
<name>A0A7W5H455_9BACT</name>
<dbReference type="Gene3D" id="2.40.10.10">
    <property type="entry name" value="Trypsin-like serine proteases"/>
    <property type="match status" value="2"/>
</dbReference>
<dbReference type="InterPro" id="IPR001940">
    <property type="entry name" value="Peptidase_S1C"/>
</dbReference>
<keyword evidence="3 6" id="KW-0378">Hydrolase</keyword>
<dbReference type="PANTHER" id="PTHR43343">
    <property type="entry name" value="PEPTIDASE S12"/>
    <property type="match status" value="1"/>
</dbReference>
<gene>
    <name evidence="6" type="ORF">FHS27_000374</name>
</gene>
<dbReference type="GO" id="GO:0004252">
    <property type="term" value="F:serine-type endopeptidase activity"/>
    <property type="evidence" value="ECO:0007669"/>
    <property type="project" value="InterPro"/>
</dbReference>
<keyword evidence="2 6" id="KW-0645">Protease</keyword>
<dbReference type="Gene3D" id="2.30.42.10">
    <property type="match status" value="2"/>
</dbReference>
<organism evidence="6 7">
    <name type="scientific">Aporhodopirellula rubra</name>
    <dbReference type="NCBI Taxonomy" id="980271"/>
    <lineage>
        <taxon>Bacteria</taxon>
        <taxon>Pseudomonadati</taxon>
        <taxon>Planctomycetota</taxon>
        <taxon>Planctomycetia</taxon>
        <taxon>Pirellulales</taxon>
        <taxon>Pirellulaceae</taxon>
        <taxon>Aporhodopirellula</taxon>
    </lineage>
</organism>
<dbReference type="InterPro" id="IPR041489">
    <property type="entry name" value="PDZ_6"/>
</dbReference>
<evidence type="ECO:0000256" key="1">
    <source>
        <dbReference type="ARBA" id="ARBA00010541"/>
    </source>
</evidence>
<keyword evidence="7" id="KW-1185">Reference proteome</keyword>
<evidence type="ECO:0000313" key="7">
    <source>
        <dbReference type="Proteomes" id="UP000536179"/>
    </source>
</evidence>
<evidence type="ECO:0000259" key="5">
    <source>
        <dbReference type="PROSITE" id="PS50106"/>
    </source>
</evidence>
<dbReference type="InterPro" id="IPR043504">
    <property type="entry name" value="Peptidase_S1_PA_chymotrypsin"/>
</dbReference>
<evidence type="ECO:0000256" key="2">
    <source>
        <dbReference type="ARBA" id="ARBA00022670"/>
    </source>
</evidence>
<comment type="similarity">
    <text evidence="1">Belongs to the peptidase S1C family.</text>
</comment>
<dbReference type="SMART" id="SM00228">
    <property type="entry name" value="PDZ"/>
    <property type="match status" value="2"/>
</dbReference>
<protein>
    <submittedName>
        <fullName evidence="6">Serine protease Do</fullName>
        <ecNumber evidence="6">3.4.21.107</ecNumber>
    </submittedName>
</protein>
<dbReference type="InterPro" id="IPR001478">
    <property type="entry name" value="PDZ"/>
</dbReference>
<feature type="transmembrane region" description="Helical" evidence="4">
    <location>
        <begin position="34"/>
        <end position="54"/>
    </location>
</feature>
<dbReference type="InterPro" id="IPR036034">
    <property type="entry name" value="PDZ_sf"/>
</dbReference>
<dbReference type="SUPFAM" id="SSF50156">
    <property type="entry name" value="PDZ domain-like"/>
    <property type="match status" value="2"/>
</dbReference>
<evidence type="ECO:0000313" key="6">
    <source>
        <dbReference type="EMBL" id="MBB3204610.1"/>
    </source>
</evidence>
<feature type="domain" description="PDZ" evidence="5">
    <location>
        <begin position="382"/>
        <end position="472"/>
    </location>
</feature>
<comment type="caution">
    <text evidence="6">The sequence shown here is derived from an EMBL/GenBank/DDBJ whole genome shotgun (WGS) entry which is preliminary data.</text>
</comment>
<dbReference type="EMBL" id="JACHXU010000001">
    <property type="protein sequence ID" value="MBB3204610.1"/>
    <property type="molecule type" value="Genomic_DNA"/>
</dbReference>
<dbReference type="InterPro" id="IPR051201">
    <property type="entry name" value="Chloro_Bact_Ser_Proteases"/>
</dbReference>
<dbReference type="PRINTS" id="PR00834">
    <property type="entry name" value="PROTEASES2C"/>
</dbReference>
<dbReference type="Pfam" id="PF13365">
    <property type="entry name" value="Trypsin_2"/>
    <property type="match status" value="1"/>
</dbReference>
<keyword evidence="4" id="KW-0812">Transmembrane</keyword>
<dbReference type="Proteomes" id="UP000536179">
    <property type="component" value="Unassembled WGS sequence"/>
</dbReference>
<evidence type="ECO:0000256" key="3">
    <source>
        <dbReference type="ARBA" id="ARBA00022801"/>
    </source>
</evidence>
<proteinExistence type="inferred from homology"/>